<protein>
    <submittedName>
        <fullName evidence="1">Uncharacterized protein</fullName>
    </submittedName>
</protein>
<evidence type="ECO:0000313" key="1">
    <source>
        <dbReference type="EMBL" id="AEW04026.1"/>
    </source>
</evidence>
<gene>
    <name evidence="1" type="ordered locus">Sulac_0475</name>
    <name evidence="2" type="ordered locus">Sulac_3093</name>
</gene>
<evidence type="ECO:0000313" key="2">
    <source>
        <dbReference type="EMBL" id="AEW06545.1"/>
    </source>
</evidence>
<reference evidence="3" key="1">
    <citation type="submission" date="2011-12" db="EMBL/GenBank/DDBJ databases">
        <title>The complete genome of chromosome of Sulfobacillus acidophilus DSM 10332.</title>
        <authorList>
            <person name="Lucas S."/>
            <person name="Han J."/>
            <person name="Lapidus A."/>
            <person name="Bruce D."/>
            <person name="Goodwin L."/>
            <person name="Pitluck S."/>
            <person name="Peters L."/>
            <person name="Kyrpides N."/>
            <person name="Mavromatis K."/>
            <person name="Ivanova N."/>
            <person name="Mikhailova N."/>
            <person name="Chertkov O."/>
            <person name="Saunders E."/>
            <person name="Detter J.C."/>
            <person name="Tapia R."/>
            <person name="Han C."/>
            <person name="Land M."/>
            <person name="Hauser L."/>
            <person name="Markowitz V."/>
            <person name="Cheng J.-F."/>
            <person name="Hugenholtz P."/>
            <person name="Woyke T."/>
            <person name="Wu D."/>
            <person name="Pukall R."/>
            <person name="Gehrich-Schroeter G."/>
            <person name="Schneider S."/>
            <person name="Klenk H.-P."/>
            <person name="Eisen J.A."/>
        </authorList>
    </citation>
    <scope>NUCLEOTIDE SEQUENCE [LARGE SCALE GENOMIC DNA]</scope>
    <source>
        <strain evidence="3">ATCC 700253 / DSM 10332 / NAL</strain>
    </source>
</reference>
<organism evidence="1 3">
    <name type="scientific">Sulfobacillus acidophilus (strain ATCC 700253 / DSM 10332 / NAL)</name>
    <dbReference type="NCBI Taxonomy" id="679936"/>
    <lineage>
        <taxon>Bacteria</taxon>
        <taxon>Bacillati</taxon>
        <taxon>Bacillota</taxon>
        <taxon>Clostridia</taxon>
        <taxon>Eubacteriales</taxon>
        <taxon>Clostridiales Family XVII. Incertae Sedis</taxon>
        <taxon>Sulfobacillus</taxon>
    </lineage>
</organism>
<dbReference type="EMBL" id="CP003179">
    <property type="protein sequence ID" value="AEW04026.1"/>
    <property type="molecule type" value="Genomic_DNA"/>
</dbReference>
<proteinExistence type="predicted"/>
<dbReference type="STRING" id="679936.Sulac_0475"/>
<dbReference type="KEGG" id="sap:Sulac_3093"/>
<evidence type="ECO:0000313" key="3">
    <source>
        <dbReference type="Proteomes" id="UP000005439"/>
    </source>
</evidence>
<name>G8TYR1_SULAD</name>
<sequence>MAEQSQTLAAVTAAVLRYLQKLGYSESRSPA</sequence>
<dbReference type="EMBL" id="CP003179">
    <property type="protein sequence ID" value="AEW06545.1"/>
    <property type="molecule type" value="Genomic_DNA"/>
</dbReference>
<dbReference type="AlphaFoldDB" id="G8TYR1"/>
<reference evidence="1 3" key="2">
    <citation type="journal article" date="2012" name="Stand. Genomic Sci.">
        <title>Complete genome sequence of the moderately thermophilic mineral-sulfide-oxidizing firmicute Sulfobacillus acidophilus type strain (NAL(T)).</title>
        <authorList>
            <person name="Anderson I."/>
            <person name="Chertkov O."/>
            <person name="Chen A."/>
            <person name="Saunders E."/>
            <person name="Lapidus A."/>
            <person name="Nolan M."/>
            <person name="Lucas S."/>
            <person name="Hammon N."/>
            <person name="Deshpande S."/>
            <person name="Cheng J.F."/>
            <person name="Han C."/>
            <person name="Tapia R."/>
            <person name="Goodwin L.A."/>
            <person name="Pitluck S."/>
            <person name="Liolios K."/>
            <person name="Pagani I."/>
            <person name="Ivanova N."/>
            <person name="Mikhailova N."/>
            <person name="Pati A."/>
            <person name="Palaniappan K."/>
            <person name="Land M."/>
            <person name="Pan C."/>
            <person name="Rohde M."/>
            <person name="Pukall R."/>
            <person name="Goker M."/>
            <person name="Detter J.C."/>
            <person name="Woyke T."/>
            <person name="Bristow J."/>
            <person name="Eisen J.A."/>
            <person name="Markowitz V."/>
            <person name="Hugenholtz P."/>
            <person name="Kyrpides N.C."/>
            <person name="Klenk H.P."/>
            <person name="Mavromatis K."/>
        </authorList>
    </citation>
    <scope>NUCLEOTIDE SEQUENCE [LARGE SCALE GENOMIC DNA]</scope>
    <source>
        <strain evidence="3">ATCC 700253 / DSM 10332 / NAL</strain>
        <strain evidence="1">DSM 10332</strain>
    </source>
</reference>
<dbReference type="KEGG" id="sap:Sulac_0475"/>
<dbReference type="HOGENOM" id="CLU_3398870_0_0_9"/>
<dbReference type="Proteomes" id="UP000005439">
    <property type="component" value="Chromosome"/>
</dbReference>
<accession>G8TYR1</accession>
<keyword evidence="3" id="KW-1185">Reference proteome</keyword>